<proteinExistence type="predicted"/>
<organism evidence="1">
    <name type="scientific">Rhizophagus irregularis (strain DAOM 181602 / DAOM 197198 / MUCL 43194)</name>
    <name type="common">Arbuscular mycorrhizal fungus</name>
    <name type="synonym">Glomus intraradices</name>
    <dbReference type="NCBI Taxonomy" id="747089"/>
    <lineage>
        <taxon>Eukaryota</taxon>
        <taxon>Fungi</taxon>
        <taxon>Fungi incertae sedis</taxon>
        <taxon>Mucoromycota</taxon>
        <taxon>Glomeromycotina</taxon>
        <taxon>Glomeromycetes</taxon>
        <taxon>Glomerales</taxon>
        <taxon>Glomeraceae</taxon>
        <taxon>Rhizophagus</taxon>
    </lineage>
</organism>
<reference evidence="1" key="1">
    <citation type="submission" date="2013-07" db="EMBL/GenBank/DDBJ databases">
        <title>The genome of an arbuscular mycorrhizal fungus provides insights into the evolution of the oldest plant symbiosis.</title>
        <authorList>
            <consortium name="DOE Joint Genome Institute"/>
            <person name="Tisserant E."/>
            <person name="Malbreil M."/>
            <person name="Kuo A."/>
            <person name="Kohler A."/>
            <person name="Symeonidi A."/>
            <person name="Balestrini R."/>
            <person name="Charron P."/>
            <person name="Duensing N."/>
            <person name="Frei-dit-Frey N."/>
            <person name="Gianinazzi-Pearson V."/>
            <person name="Gilbert B."/>
            <person name="Handa Y."/>
            <person name="Hijri M."/>
            <person name="Kaul R."/>
            <person name="Kawaguchi M."/>
            <person name="Krajinski F."/>
            <person name="Lammers P."/>
            <person name="Lapierre D."/>
            <person name="Masclaux F.G."/>
            <person name="Murat C."/>
            <person name="Morin E."/>
            <person name="Ndikumana S."/>
            <person name="Pagni M."/>
            <person name="Petitpierre D."/>
            <person name="Requena N."/>
            <person name="Rosikiewicz P."/>
            <person name="Riley R."/>
            <person name="Saito K."/>
            <person name="San Clemente H."/>
            <person name="Shapiro H."/>
            <person name="van Tuinen D."/>
            <person name="Becard G."/>
            <person name="Bonfante P."/>
            <person name="Paszkowski U."/>
            <person name="Shachar-Hill Y."/>
            <person name="Young J.P."/>
            <person name="Sanders I.R."/>
            <person name="Henrissat B."/>
            <person name="Rensing S.A."/>
            <person name="Grigoriev I.V."/>
            <person name="Corradi N."/>
            <person name="Roux C."/>
            <person name="Martin F."/>
        </authorList>
    </citation>
    <scope>NUCLEOTIDE SEQUENCE</scope>
    <source>
        <strain evidence="1">DAOM 197198</strain>
    </source>
</reference>
<feature type="non-terminal residue" evidence="1">
    <location>
        <position position="1"/>
    </location>
</feature>
<protein>
    <submittedName>
        <fullName evidence="1">Uncharacterized protein</fullName>
    </submittedName>
</protein>
<name>U9SFI7_RHIID</name>
<evidence type="ECO:0000313" key="1">
    <source>
        <dbReference type="EMBL" id="ERZ94599.1"/>
    </source>
</evidence>
<dbReference type="EMBL" id="KI301894">
    <property type="protein sequence ID" value="ERZ94599.1"/>
    <property type="molecule type" value="Genomic_DNA"/>
</dbReference>
<accession>U9SFI7</accession>
<gene>
    <name evidence="1" type="ORF">GLOINDRAFT_14452</name>
</gene>
<sequence length="50" mass="5549">SIDNSDDDESLDDKYDNNEGEIISGLQILNPVVDMPSILPDTEMTLLIKL</sequence>
<dbReference type="HOGENOM" id="CLU_3129974_0_0_1"/>
<dbReference type="AlphaFoldDB" id="U9SFI7"/>